<dbReference type="RefSeq" id="WP_174672753.1">
    <property type="nucleotide sequence ID" value="NZ_CP054491.1"/>
</dbReference>
<dbReference type="KEGG" id="rev:HUE57_04015"/>
<sequence>MLSVVVPEKSAFAFQAMSVLAGVVVDSTGYRFRKEVVRIELVGDAL</sequence>
<evidence type="ECO:0000313" key="1">
    <source>
        <dbReference type="EMBL" id="QKQ25558.1"/>
    </source>
</evidence>
<name>A0A6N0HT39_9GAMM</name>
<keyword evidence="2" id="KW-1185">Reference proteome</keyword>
<reference evidence="1 2" key="1">
    <citation type="submission" date="2020-05" db="EMBL/GenBank/DDBJ databases">
        <title>Horizontal transmission and recombination maintain forever young bacterial symbiont genomes.</title>
        <authorList>
            <person name="Russell S.L."/>
            <person name="Pepper-Tunick E."/>
            <person name="Svedberg J."/>
            <person name="Byrne A."/>
            <person name="Ruelas Castillo J."/>
            <person name="Vollmers C."/>
            <person name="Beinart R.A."/>
            <person name="Corbett-Detig R."/>
        </authorList>
    </citation>
    <scope>NUCLEOTIDE SEQUENCE [LARGE SCALE GENOMIC DNA]</scope>
    <source>
        <strain evidence="1">Santa_Monica_outfall</strain>
    </source>
</reference>
<evidence type="ECO:0000313" key="2">
    <source>
        <dbReference type="Proteomes" id="UP000509658"/>
    </source>
</evidence>
<organism evidence="1 2">
    <name type="scientific">Candidatus Reidiella endopervernicosa</name>
    <dbReference type="NCBI Taxonomy" id="2738883"/>
    <lineage>
        <taxon>Bacteria</taxon>
        <taxon>Pseudomonadati</taxon>
        <taxon>Pseudomonadota</taxon>
        <taxon>Gammaproteobacteria</taxon>
        <taxon>Candidatus Reidiella</taxon>
    </lineage>
</organism>
<dbReference type="EMBL" id="CP054491">
    <property type="protein sequence ID" value="QKQ25558.1"/>
    <property type="molecule type" value="Genomic_DNA"/>
</dbReference>
<proteinExistence type="predicted"/>
<protein>
    <submittedName>
        <fullName evidence="1">Uncharacterized protein</fullName>
    </submittedName>
</protein>
<dbReference type="AlphaFoldDB" id="A0A6N0HT39"/>
<accession>A0A6N0HT39</accession>
<gene>
    <name evidence="1" type="ORF">HUE57_04015</name>
</gene>
<dbReference type="Proteomes" id="UP000509658">
    <property type="component" value="Chromosome"/>
</dbReference>